<evidence type="ECO:0000256" key="2">
    <source>
        <dbReference type="ARBA" id="ARBA00022737"/>
    </source>
</evidence>
<dbReference type="InterPro" id="IPR050107">
    <property type="entry name" value="ABC_carbohydrate_import_ATPase"/>
</dbReference>
<dbReference type="EMBL" id="CP089984">
    <property type="protein sequence ID" value="WXB16122.1"/>
    <property type="molecule type" value="Genomic_DNA"/>
</dbReference>
<evidence type="ECO:0000256" key="3">
    <source>
        <dbReference type="ARBA" id="ARBA00022741"/>
    </source>
</evidence>
<keyword evidence="3" id="KW-0547">Nucleotide-binding</keyword>
<proteinExistence type="predicted"/>
<dbReference type="Pfam" id="PF00005">
    <property type="entry name" value="ABC_tran"/>
    <property type="match status" value="2"/>
</dbReference>
<name>A0ABZ2M3X1_9BACT</name>
<dbReference type="CDD" id="cd03216">
    <property type="entry name" value="ABC_Carb_Monos_I"/>
    <property type="match status" value="1"/>
</dbReference>
<evidence type="ECO:0000256" key="1">
    <source>
        <dbReference type="ARBA" id="ARBA00022448"/>
    </source>
</evidence>
<sequence>MAGGPFLEVRGLTKRYPGGTALDGVDFDVHAGEVHCLLGANGAGKSTLIKCISGAATPTHGEILLDGVPLPAGDPKASLARGVATIYQELDLAPDLTVAESIYFGREPCRGPFLDRRAMRAGAKEVLARLRHEDIAVDATVGELRPAFQQIVSIARALSGRARLLILDEPSAILDASEIEALFAVVRRLLEEGTSVIFISHLLGEIATIGHRVSVLRDGRTVASGLPAKTPASELISLMVGDAAKPAASSRGGAAALAAKKVVLSVRDVRRGHVGPIRFDLREGEILGVAGLVGAGRTELLRLIYGLDPLESGEVRVSGASLPRGRPDCAIDAGMGFIPEDRKAQGLLLDWGLAANASLAALPQISRFGWLDGAAERTRARGLLDDIATKYSDIEQPVRELSGGNQQKVLFSRWLFRACRILLLDEPTRGVDVGARAEIYRVVGELAAKGLAVLVVSSDLSELASVCTRILVMREGTVVAEVDGAEATEPLLLRHCVEATA</sequence>
<dbReference type="PROSITE" id="PS50893">
    <property type="entry name" value="ABC_TRANSPORTER_2"/>
    <property type="match status" value="2"/>
</dbReference>
<organism evidence="6 7">
    <name type="scientific">Pendulispora albinea</name>
    <dbReference type="NCBI Taxonomy" id="2741071"/>
    <lineage>
        <taxon>Bacteria</taxon>
        <taxon>Pseudomonadati</taxon>
        <taxon>Myxococcota</taxon>
        <taxon>Myxococcia</taxon>
        <taxon>Myxococcales</taxon>
        <taxon>Sorangiineae</taxon>
        <taxon>Pendulisporaceae</taxon>
        <taxon>Pendulispora</taxon>
    </lineage>
</organism>
<accession>A0ABZ2M3X1</accession>
<feature type="domain" description="ABC transporter" evidence="5">
    <location>
        <begin position="257"/>
        <end position="500"/>
    </location>
</feature>
<feature type="domain" description="ABC transporter" evidence="5">
    <location>
        <begin position="7"/>
        <end position="243"/>
    </location>
</feature>
<dbReference type="RefSeq" id="WP_394825751.1">
    <property type="nucleotide sequence ID" value="NZ_CP089984.1"/>
</dbReference>
<dbReference type="GO" id="GO:0005524">
    <property type="term" value="F:ATP binding"/>
    <property type="evidence" value="ECO:0007669"/>
    <property type="project" value="UniProtKB-KW"/>
</dbReference>
<dbReference type="InterPro" id="IPR003439">
    <property type="entry name" value="ABC_transporter-like_ATP-bd"/>
</dbReference>
<evidence type="ECO:0000313" key="6">
    <source>
        <dbReference type="EMBL" id="WXB16122.1"/>
    </source>
</evidence>
<keyword evidence="2" id="KW-0677">Repeat</keyword>
<evidence type="ECO:0000313" key="7">
    <source>
        <dbReference type="Proteomes" id="UP001370348"/>
    </source>
</evidence>
<dbReference type="SUPFAM" id="SSF52540">
    <property type="entry name" value="P-loop containing nucleoside triphosphate hydrolases"/>
    <property type="match status" value="2"/>
</dbReference>
<dbReference type="PROSITE" id="PS00211">
    <property type="entry name" value="ABC_TRANSPORTER_1"/>
    <property type="match status" value="1"/>
</dbReference>
<dbReference type="Proteomes" id="UP001370348">
    <property type="component" value="Chromosome"/>
</dbReference>
<dbReference type="InterPro" id="IPR003593">
    <property type="entry name" value="AAA+_ATPase"/>
</dbReference>
<keyword evidence="1" id="KW-0813">Transport</keyword>
<evidence type="ECO:0000256" key="4">
    <source>
        <dbReference type="ARBA" id="ARBA00022840"/>
    </source>
</evidence>
<dbReference type="InterPro" id="IPR027417">
    <property type="entry name" value="P-loop_NTPase"/>
</dbReference>
<dbReference type="InterPro" id="IPR017871">
    <property type="entry name" value="ABC_transporter-like_CS"/>
</dbReference>
<dbReference type="CDD" id="cd03215">
    <property type="entry name" value="ABC_Carb_Monos_II"/>
    <property type="match status" value="1"/>
</dbReference>
<evidence type="ECO:0000259" key="5">
    <source>
        <dbReference type="PROSITE" id="PS50893"/>
    </source>
</evidence>
<dbReference type="PANTHER" id="PTHR43790:SF9">
    <property type="entry name" value="GALACTOFURANOSE TRANSPORTER ATP-BINDING PROTEIN YTFR"/>
    <property type="match status" value="1"/>
</dbReference>
<protein>
    <submittedName>
        <fullName evidence="6">Sugar ABC transporter ATP-binding protein</fullName>
    </submittedName>
</protein>
<keyword evidence="4 6" id="KW-0067">ATP-binding</keyword>
<dbReference type="PANTHER" id="PTHR43790">
    <property type="entry name" value="CARBOHYDRATE TRANSPORT ATP-BINDING PROTEIN MG119-RELATED"/>
    <property type="match status" value="1"/>
</dbReference>
<keyword evidence="7" id="KW-1185">Reference proteome</keyword>
<dbReference type="SMART" id="SM00382">
    <property type="entry name" value="AAA"/>
    <property type="match status" value="2"/>
</dbReference>
<dbReference type="Gene3D" id="3.40.50.300">
    <property type="entry name" value="P-loop containing nucleotide triphosphate hydrolases"/>
    <property type="match status" value="2"/>
</dbReference>
<gene>
    <name evidence="6" type="ORF">LZC94_02355</name>
</gene>
<reference evidence="6 7" key="1">
    <citation type="submission" date="2021-12" db="EMBL/GenBank/DDBJ databases">
        <title>Discovery of the Pendulisporaceae a myxobacterial family with distinct sporulation behavior and unique specialized metabolism.</title>
        <authorList>
            <person name="Garcia R."/>
            <person name="Popoff A."/>
            <person name="Bader C.D."/>
            <person name="Loehr J."/>
            <person name="Walesch S."/>
            <person name="Walt C."/>
            <person name="Boldt J."/>
            <person name="Bunk B."/>
            <person name="Haeckl F.J.F.P.J."/>
            <person name="Gunesch A.P."/>
            <person name="Birkelbach J."/>
            <person name="Nuebel U."/>
            <person name="Pietschmann T."/>
            <person name="Bach T."/>
            <person name="Mueller R."/>
        </authorList>
    </citation>
    <scope>NUCLEOTIDE SEQUENCE [LARGE SCALE GENOMIC DNA]</scope>
    <source>
        <strain evidence="6 7">MSr11954</strain>
    </source>
</reference>